<evidence type="ECO:0000313" key="3">
    <source>
        <dbReference type="EMBL" id="CAJ0604196.1"/>
    </source>
</evidence>
<keyword evidence="2" id="KW-0732">Signal</keyword>
<evidence type="ECO:0000256" key="1">
    <source>
        <dbReference type="SAM" id="MobiDB-lite"/>
    </source>
</evidence>
<feature type="region of interest" description="Disordered" evidence="1">
    <location>
        <begin position="21"/>
        <end position="45"/>
    </location>
</feature>
<protein>
    <submittedName>
        <fullName evidence="3">Uncharacterized protein</fullName>
    </submittedName>
</protein>
<organism evidence="3 4">
    <name type="scientific">Cylicocyclus nassatus</name>
    <name type="common">Nematode worm</name>
    <dbReference type="NCBI Taxonomy" id="53992"/>
    <lineage>
        <taxon>Eukaryota</taxon>
        <taxon>Metazoa</taxon>
        <taxon>Ecdysozoa</taxon>
        <taxon>Nematoda</taxon>
        <taxon>Chromadorea</taxon>
        <taxon>Rhabditida</taxon>
        <taxon>Rhabditina</taxon>
        <taxon>Rhabditomorpha</taxon>
        <taxon>Strongyloidea</taxon>
        <taxon>Strongylidae</taxon>
        <taxon>Cylicocyclus</taxon>
    </lineage>
</organism>
<dbReference type="AlphaFoldDB" id="A0AA36H5L0"/>
<gene>
    <name evidence="3" type="ORF">CYNAS_LOCUS16179</name>
</gene>
<dbReference type="EMBL" id="CATQJL010000305">
    <property type="protein sequence ID" value="CAJ0604196.1"/>
    <property type="molecule type" value="Genomic_DNA"/>
</dbReference>
<reference evidence="3" key="1">
    <citation type="submission" date="2023-07" db="EMBL/GenBank/DDBJ databases">
        <authorList>
            <consortium name="CYATHOMIX"/>
        </authorList>
    </citation>
    <scope>NUCLEOTIDE SEQUENCE</scope>
    <source>
        <strain evidence="3">N/A</strain>
    </source>
</reference>
<evidence type="ECO:0000313" key="4">
    <source>
        <dbReference type="Proteomes" id="UP001176961"/>
    </source>
</evidence>
<sequence>MHLLILYLLAIPQLSFTCHPGKPAQRGSSQNSDQMQHKSGTSLQGVRGRTFQADSSLSLETDKIVEDWTKRDLQAAKVETKHYKTSSNKATTIQVQNFTTRALTPTPDDEFEGLPECQHCHKLASDPDHCKPEKCVAVEITLRIIDDCSVAELRCPEGFSAVEIKDSAARSKRYEVEELALAYCIKGIWQAETPAGKISMKSIVCRP</sequence>
<comment type="caution">
    <text evidence="3">The sequence shown here is derived from an EMBL/GenBank/DDBJ whole genome shotgun (WGS) entry which is preliminary data.</text>
</comment>
<feature type="chain" id="PRO_5041202355" evidence="2">
    <location>
        <begin position="18"/>
        <end position="207"/>
    </location>
</feature>
<feature type="signal peptide" evidence="2">
    <location>
        <begin position="1"/>
        <end position="17"/>
    </location>
</feature>
<dbReference type="Proteomes" id="UP001176961">
    <property type="component" value="Unassembled WGS sequence"/>
</dbReference>
<name>A0AA36H5L0_CYLNA</name>
<keyword evidence="4" id="KW-1185">Reference proteome</keyword>
<evidence type="ECO:0000256" key="2">
    <source>
        <dbReference type="SAM" id="SignalP"/>
    </source>
</evidence>
<feature type="compositionally biased region" description="Polar residues" evidence="1">
    <location>
        <begin position="26"/>
        <end position="44"/>
    </location>
</feature>
<accession>A0AA36H5L0</accession>
<proteinExistence type="predicted"/>